<feature type="transmembrane region" description="Helical" evidence="12">
    <location>
        <begin position="20"/>
        <end position="45"/>
    </location>
</feature>
<dbReference type="PROSITE" id="PS50885">
    <property type="entry name" value="HAMP"/>
    <property type="match status" value="1"/>
</dbReference>
<feature type="domain" description="Histidine kinase" evidence="13">
    <location>
        <begin position="483"/>
        <end position="582"/>
    </location>
</feature>
<dbReference type="RefSeq" id="WP_379232190.1">
    <property type="nucleotide sequence ID" value="NZ_JBHSTE010000002.1"/>
</dbReference>
<evidence type="ECO:0000256" key="5">
    <source>
        <dbReference type="ARBA" id="ARBA00022553"/>
    </source>
</evidence>
<sequence length="587" mass="67848">MGWGRLASIFSGLKIKYKIFILIAVLMASVIVITNIVHRFAFVAYDELMHEQSSQALSISSLGMESELKKIAALSYTVVTDPDIQDYLWDIRNEKADYDNYVMFTKVRQRMVDLGALDKYVLSLQLYDVNDKEYSVGSRPLTLNEHRLERLKHDSGEALGGIAWTIPDEHDRVLTAVRSIRRFHNLSLEELGILAVRIDVNRLFSDYASGLDREDAQFIIMNSEQEIIYPDKIDFDMQALSDLQNYEQGYKIVQDHDRAYFISHRSSVYTDWTYITLMPYDEIFQRTVKAKNIVLIVYVALFLTAVLVAFQLSRRITDPLEKLTIKMRRVQLGNFDYQEDDTTVITMDEVGQIQRHFRIMLERINELIQENYVKQLVIKDTQFKALQAQINPHFLYNTLESINWMAKMSQQSRISQMVESLGFLLRLSINEKEPVITLERELEIINHYLVIQKLRFEERLEYEVDVSDSLRACMIPKLSVQPIVENAIHYGLEPMIEPCRIKIFAEMVDDQVHITVEDNGAGMTAEYVEQLEKGDVQPKGTGLGIGNIKERINMLYGDQYGLSIKSKIGEGTSVTLILPYIVRDEDV</sequence>
<dbReference type="SMART" id="SM00387">
    <property type="entry name" value="HATPase_c"/>
    <property type="match status" value="1"/>
</dbReference>
<dbReference type="PROSITE" id="PS50109">
    <property type="entry name" value="HIS_KIN"/>
    <property type="match status" value="1"/>
</dbReference>
<comment type="subcellular location">
    <subcellularLocation>
        <location evidence="2">Cell membrane</location>
        <topology evidence="2">Multi-pass membrane protein</topology>
    </subcellularLocation>
</comment>
<dbReference type="InterPro" id="IPR004358">
    <property type="entry name" value="Sig_transdc_His_kin-like_C"/>
</dbReference>
<dbReference type="GO" id="GO:0004673">
    <property type="term" value="F:protein histidine kinase activity"/>
    <property type="evidence" value="ECO:0007669"/>
    <property type="project" value="UniProtKB-EC"/>
</dbReference>
<dbReference type="InterPro" id="IPR050640">
    <property type="entry name" value="Bact_2-comp_sensor_kinase"/>
</dbReference>
<dbReference type="Pfam" id="PF06580">
    <property type="entry name" value="His_kinase"/>
    <property type="match status" value="1"/>
</dbReference>
<dbReference type="PANTHER" id="PTHR34220:SF7">
    <property type="entry name" value="SENSOR HISTIDINE KINASE YPDA"/>
    <property type="match status" value="1"/>
</dbReference>
<dbReference type="Proteomes" id="UP001596233">
    <property type="component" value="Unassembled WGS sequence"/>
</dbReference>
<keyword evidence="7" id="KW-0547">Nucleotide-binding</keyword>
<organism evidence="15 16">
    <name type="scientific">Paenibacillus septentrionalis</name>
    <dbReference type="NCBI Taxonomy" id="429342"/>
    <lineage>
        <taxon>Bacteria</taxon>
        <taxon>Bacillati</taxon>
        <taxon>Bacillota</taxon>
        <taxon>Bacilli</taxon>
        <taxon>Bacillales</taxon>
        <taxon>Paenibacillaceae</taxon>
        <taxon>Paenibacillus</taxon>
    </lineage>
</organism>
<keyword evidence="12" id="KW-0812">Transmembrane</keyword>
<dbReference type="InterPro" id="IPR005467">
    <property type="entry name" value="His_kinase_dom"/>
</dbReference>
<keyword evidence="4" id="KW-1003">Cell membrane</keyword>
<dbReference type="InterPro" id="IPR003660">
    <property type="entry name" value="HAMP_dom"/>
</dbReference>
<dbReference type="EC" id="2.7.13.3" evidence="3"/>
<accession>A0ABW1V089</accession>
<evidence type="ECO:0000259" key="13">
    <source>
        <dbReference type="PROSITE" id="PS50109"/>
    </source>
</evidence>
<dbReference type="InterPro" id="IPR010559">
    <property type="entry name" value="Sig_transdc_His_kin_internal"/>
</dbReference>
<dbReference type="InterPro" id="IPR036890">
    <property type="entry name" value="HATPase_C_sf"/>
</dbReference>
<dbReference type="SUPFAM" id="SSF55874">
    <property type="entry name" value="ATPase domain of HSP90 chaperone/DNA topoisomerase II/histidine kinase"/>
    <property type="match status" value="1"/>
</dbReference>
<keyword evidence="6 15" id="KW-0808">Transferase</keyword>
<gene>
    <name evidence="15" type="ORF">ACFP56_05865</name>
</gene>
<dbReference type="PANTHER" id="PTHR34220">
    <property type="entry name" value="SENSOR HISTIDINE KINASE YPDA"/>
    <property type="match status" value="1"/>
</dbReference>
<dbReference type="Gene3D" id="6.10.340.10">
    <property type="match status" value="1"/>
</dbReference>
<keyword evidence="11 12" id="KW-0472">Membrane</keyword>
<dbReference type="EMBL" id="JBHSTE010000002">
    <property type="protein sequence ID" value="MFC6332142.1"/>
    <property type="molecule type" value="Genomic_DNA"/>
</dbReference>
<name>A0ABW1V089_9BACL</name>
<evidence type="ECO:0000256" key="1">
    <source>
        <dbReference type="ARBA" id="ARBA00000085"/>
    </source>
</evidence>
<protein>
    <recommendedName>
        <fullName evidence="3">histidine kinase</fullName>
        <ecNumber evidence="3">2.7.13.3</ecNumber>
    </recommendedName>
</protein>
<evidence type="ECO:0000256" key="11">
    <source>
        <dbReference type="ARBA" id="ARBA00023136"/>
    </source>
</evidence>
<keyword evidence="12" id="KW-1133">Transmembrane helix</keyword>
<evidence type="ECO:0000256" key="2">
    <source>
        <dbReference type="ARBA" id="ARBA00004651"/>
    </source>
</evidence>
<evidence type="ECO:0000256" key="7">
    <source>
        <dbReference type="ARBA" id="ARBA00022741"/>
    </source>
</evidence>
<evidence type="ECO:0000256" key="10">
    <source>
        <dbReference type="ARBA" id="ARBA00023012"/>
    </source>
</evidence>
<reference evidence="16" key="1">
    <citation type="journal article" date="2019" name="Int. J. Syst. Evol. Microbiol.">
        <title>The Global Catalogue of Microorganisms (GCM) 10K type strain sequencing project: providing services to taxonomists for standard genome sequencing and annotation.</title>
        <authorList>
            <consortium name="The Broad Institute Genomics Platform"/>
            <consortium name="The Broad Institute Genome Sequencing Center for Infectious Disease"/>
            <person name="Wu L."/>
            <person name="Ma J."/>
        </authorList>
    </citation>
    <scope>NUCLEOTIDE SEQUENCE [LARGE SCALE GENOMIC DNA]</scope>
    <source>
        <strain evidence="16">PCU 280</strain>
    </source>
</reference>
<dbReference type="Pfam" id="PF00672">
    <property type="entry name" value="HAMP"/>
    <property type="match status" value="1"/>
</dbReference>
<feature type="domain" description="HAMP" evidence="14">
    <location>
        <begin position="314"/>
        <end position="369"/>
    </location>
</feature>
<evidence type="ECO:0000256" key="4">
    <source>
        <dbReference type="ARBA" id="ARBA00022475"/>
    </source>
</evidence>
<comment type="caution">
    <text evidence="15">The sequence shown here is derived from an EMBL/GenBank/DDBJ whole genome shotgun (WGS) entry which is preliminary data.</text>
</comment>
<evidence type="ECO:0000256" key="12">
    <source>
        <dbReference type="SAM" id="Phobius"/>
    </source>
</evidence>
<evidence type="ECO:0000259" key="14">
    <source>
        <dbReference type="PROSITE" id="PS50885"/>
    </source>
</evidence>
<keyword evidence="16" id="KW-1185">Reference proteome</keyword>
<comment type="catalytic activity">
    <reaction evidence="1">
        <text>ATP + protein L-histidine = ADP + protein N-phospho-L-histidine.</text>
        <dbReference type="EC" id="2.7.13.3"/>
    </reaction>
</comment>
<dbReference type="CDD" id="cd06225">
    <property type="entry name" value="HAMP"/>
    <property type="match status" value="1"/>
</dbReference>
<dbReference type="PRINTS" id="PR00344">
    <property type="entry name" value="BCTRLSENSOR"/>
</dbReference>
<evidence type="ECO:0000256" key="3">
    <source>
        <dbReference type="ARBA" id="ARBA00012438"/>
    </source>
</evidence>
<evidence type="ECO:0000256" key="9">
    <source>
        <dbReference type="ARBA" id="ARBA00022840"/>
    </source>
</evidence>
<evidence type="ECO:0000313" key="15">
    <source>
        <dbReference type="EMBL" id="MFC6332142.1"/>
    </source>
</evidence>
<evidence type="ECO:0000256" key="8">
    <source>
        <dbReference type="ARBA" id="ARBA00022777"/>
    </source>
</evidence>
<keyword evidence="5" id="KW-0597">Phosphoprotein</keyword>
<dbReference type="SUPFAM" id="SSF158472">
    <property type="entry name" value="HAMP domain-like"/>
    <property type="match status" value="1"/>
</dbReference>
<evidence type="ECO:0000313" key="16">
    <source>
        <dbReference type="Proteomes" id="UP001596233"/>
    </source>
</evidence>
<keyword evidence="10" id="KW-0902">Two-component regulatory system</keyword>
<keyword evidence="8 15" id="KW-0418">Kinase</keyword>
<dbReference type="Gene3D" id="3.30.565.10">
    <property type="entry name" value="Histidine kinase-like ATPase, C-terminal domain"/>
    <property type="match status" value="1"/>
</dbReference>
<evidence type="ECO:0000256" key="6">
    <source>
        <dbReference type="ARBA" id="ARBA00022679"/>
    </source>
</evidence>
<keyword evidence="9" id="KW-0067">ATP-binding</keyword>
<feature type="transmembrane region" description="Helical" evidence="12">
    <location>
        <begin position="293"/>
        <end position="312"/>
    </location>
</feature>
<dbReference type="SMART" id="SM00304">
    <property type="entry name" value="HAMP"/>
    <property type="match status" value="1"/>
</dbReference>
<proteinExistence type="predicted"/>
<dbReference type="InterPro" id="IPR003594">
    <property type="entry name" value="HATPase_dom"/>
</dbReference>
<dbReference type="Pfam" id="PF02518">
    <property type="entry name" value="HATPase_c"/>
    <property type="match status" value="1"/>
</dbReference>